<dbReference type="Proteomes" id="UP000683925">
    <property type="component" value="Unassembled WGS sequence"/>
</dbReference>
<accession>A0A8S1SB53</accession>
<evidence type="ECO:0000313" key="2">
    <source>
        <dbReference type="EMBL" id="CAD8136319.1"/>
    </source>
</evidence>
<sequence length="454" mass="53905">MIKSNLEKKCQDMLSNIKFVSQHSLSNDGKEISLKLFKKPANLNYFDQFQNNELTLETNEAMETLNLLTHYIKTNHSHRPEEVNYFLDDTPSEILQKPIPESLQYKKQNLQGICLRNTWSKGHQFFYIDSGSIVKILSVKQGYATIEYQQKKGILGNQVHNLTWIILEMRCPQRVPQLLKRIKLIGITSIFLMECKRNQFFSKIAFTQQNPNESRNIEKIKNFKYESQLRLKRNEYKRTILEIKSKQKQSQTSKYVVSDEDLNLPLFQRRPAYLDNQTDNYWNHLELLDKKHLKQIYGPKTFQRQRQAINQIDNNFQADIELQQMKLKAQFDFRNRLLNHRSLQASKGNVKALELSYLRQIRPEYKGLVSLNMTTIEQYLCPTLYQHVEKYDISTSTQTKQKQQSKKNARSRSLNTQQSEIDESSCNQKEYEEMNESIQKFEIKLKEKCQFLQR</sequence>
<evidence type="ECO:0000256" key="1">
    <source>
        <dbReference type="SAM" id="MobiDB-lite"/>
    </source>
</evidence>
<gene>
    <name evidence="2" type="ORF">POCTA_138.1.T0070331</name>
</gene>
<comment type="caution">
    <text evidence="2">The sequence shown here is derived from an EMBL/GenBank/DDBJ whole genome shotgun (WGS) entry which is preliminary data.</text>
</comment>
<keyword evidence="3" id="KW-1185">Reference proteome</keyword>
<organism evidence="2 3">
    <name type="scientific">Paramecium octaurelia</name>
    <dbReference type="NCBI Taxonomy" id="43137"/>
    <lineage>
        <taxon>Eukaryota</taxon>
        <taxon>Sar</taxon>
        <taxon>Alveolata</taxon>
        <taxon>Ciliophora</taxon>
        <taxon>Intramacronucleata</taxon>
        <taxon>Oligohymenophorea</taxon>
        <taxon>Peniculida</taxon>
        <taxon>Parameciidae</taxon>
        <taxon>Paramecium</taxon>
    </lineage>
</organism>
<feature type="compositionally biased region" description="Polar residues" evidence="1">
    <location>
        <begin position="411"/>
        <end position="428"/>
    </location>
</feature>
<reference evidence="2" key="1">
    <citation type="submission" date="2021-01" db="EMBL/GenBank/DDBJ databases">
        <authorList>
            <consortium name="Genoscope - CEA"/>
            <person name="William W."/>
        </authorList>
    </citation>
    <scope>NUCLEOTIDE SEQUENCE</scope>
</reference>
<proteinExistence type="predicted"/>
<dbReference type="EMBL" id="CAJJDP010000006">
    <property type="protein sequence ID" value="CAD8136319.1"/>
    <property type="molecule type" value="Genomic_DNA"/>
</dbReference>
<feature type="region of interest" description="Disordered" evidence="1">
    <location>
        <begin position="395"/>
        <end position="428"/>
    </location>
</feature>
<evidence type="ECO:0000313" key="3">
    <source>
        <dbReference type="Proteomes" id="UP000683925"/>
    </source>
</evidence>
<dbReference type="AlphaFoldDB" id="A0A8S1SB53"/>
<protein>
    <submittedName>
        <fullName evidence="2">Uncharacterized protein</fullName>
    </submittedName>
</protein>
<name>A0A8S1SB53_PAROT</name>